<feature type="repeat" description="TPR" evidence="1">
    <location>
        <begin position="155"/>
        <end position="188"/>
    </location>
</feature>
<feature type="repeat" description="TPR" evidence="1">
    <location>
        <begin position="189"/>
        <end position="222"/>
    </location>
</feature>
<evidence type="ECO:0000256" key="1">
    <source>
        <dbReference type="PROSITE-ProRule" id="PRU00339"/>
    </source>
</evidence>
<sequence length="448" mass="49253">MNSRKQKLSSKNAAAASQLQQGLKAAMSKHQQGQIQAAADHYRVLLQFAPDMPDALHYLGVAEHQLGHPQEAVRMIRRAVELVPAYVDAHNNLGNVYKELGQFEAAEASYRAALDLRPEFVMAHSNLGVVLAKLKRHEEARASYQKAIDLKPDFADAWHNLGNMLSKCGRLEEALTAFRRAIELAPYTPSAYEDLGNALAASQRANEALAVYRQWQAIEPDNPVIEHLIAACGGEARHTRASDGYVQDVFDRFSESFDTVLAGLGYRAPAYAGELIAELLGQPRAELQVLDAGCGTGLCAPYLKPYARHLLGMDLSQGMLDKAAQRQAYDHLEQAELSAYLAEHPAAFDLIVSTDTLIYFGVLQQVLEAAAAALRPSGHLVFTLEAGEDDCEPGYRLQLHGRYSHSESYVRRMLEDAGLSIKATRRVTLRTESHQPVVGLLFAAQRVA</sequence>
<dbReference type="Pfam" id="PF00515">
    <property type="entry name" value="TPR_1"/>
    <property type="match status" value="1"/>
</dbReference>
<dbReference type="RefSeq" id="WP_102766648.1">
    <property type="nucleotide sequence ID" value="NZ_POSP01000003.1"/>
</dbReference>
<keyword evidence="1" id="KW-0802">TPR repeat</keyword>
<dbReference type="InterPro" id="IPR011990">
    <property type="entry name" value="TPR-like_helical_dom_sf"/>
</dbReference>
<dbReference type="PROSITE" id="PS50005">
    <property type="entry name" value="TPR"/>
    <property type="match status" value="5"/>
</dbReference>
<protein>
    <submittedName>
        <fullName evidence="3">Methyltransferase type 12</fullName>
    </submittedName>
</protein>
<dbReference type="OrthoDB" id="9809392at2"/>
<gene>
    <name evidence="3" type="ORF">C1O66_03655</name>
</gene>
<dbReference type="SMART" id="SM00028">
    <property type="entry name" value="TPR"/>
    <property type="match status" value="5"/>
</dbReference>
<dbReference type="Gene3D" id="3.40.50.150">
    <property type="entry name" value="Vaccinia Virus protein VP39"/>
    <property type="match status" value="1"/>
</dbReference>
<dbReference type="SUPFAM" id="SSF48452">
    <property type="entry name" value="TPR-like"/>
    <property type="match status" value="1"/>
</dbReference>
<organism evidence="3 4">
    <name type="scientific">Kinneretia aquatilis</name>
    <dbReference type="NCBI Taxonomy" id="2070761"/>
    <lineage>
        <taxon>Bacteria</taxon>
        <taxon>Pseudomonadati</taxon>
        <taxon>Pseudomonadota</taxon>
        <taxon>Betaproteobacteria</taxon>
        <taxon>Burkholderiales</taxon>
        <taxon>Sphaerotilaceae</taxon>
        <taxon>Roseateles</taxon>
    </lineage>
</organism>
<feature type="repeat" description="TPR" evidence="1">
    <location>
        <begin position="121"/>
        <end position="154"/>
    </location>
</feature>
<dbReference type="SUPFAM" id="SSF53335">
    <property type="entry name" value="S-adenosyl-L-methionine-dependent methyltransferases"/>
    <property type="match status" value="1"/>
</dbReference>
<feature type="repeat" description="TPR" evidence="1">
    <location>
        <begin position="53"/>
        <end position="86"/>
    </location>
</feature>
<dbReference type="GO" id="GO:0006493">
    <property type="term" value="P:protein O-linked glycosylation"/>
    <property type="evidence" value="ECO:0007669"/>
    <property type="project" value="InterPro"/>
</dbReference>
<proteinExistence type="predicted"/>
<dbReference type="PROSITE" id="PS50293">
    <property type="entry name" value="TPR_REGION"/>
    <property type="match status" value="3"/>
</dbReference>
<dbReference type="InterPro" id="IPR019734">
    <property type="entry name" value="TPR_rpt"/>
</dbReference>
<dbReference type="AlphaFoldDB" id="A0A2N8KTD3"/>
<evidence type="ECO:0000313" key="4">
    <source>
        <dbReference type="Proteomes" id="UP000235916"/>
    </source>
</evidence>
<dbReference type="CDD" id="cd02440">
    <property type="entry name" value="AdoMet_MTases"/>
    <property type="match status" value="1"/>
</dbReference>
<dbReference type="GO" id="GO:0032259">
    <property type="term" value="P:methylation"/>
    <property type="evidence" value="ECO:0007669"/>
    <property type="project" value="UniProtKB-KW"/>
</dbReference>
<accession>A0A2N8KTD3</accession>
<dbReference type="InterPro" id="IPR013217">
    <property type="entry name" value="Methyltransf_12"/>
</dbReference>
<keyword evidence="4" id="KW-1185">Reference proteome</keyword>
<comment type="caution">
    <text evidence="3">The sequence shown here is derived from an EMBL/GenBank/DDBJ whole genome shotgun (WGS) entry which is preliminary data.</text>
</comment>
<keyword evidence="3" id="KW-0808">Transferase</keyword>
<dbReference type="InterPro" id="IPR029063">
    <property type="entry name" value="SAM-dependent_MTases_sf"/>
</dbReference>
<dbReference type="PANTHER" id="PTHR44366">
    <property type="entry name" value="UDP-N-ACETYLGLUCOSAMINE--PEPTIDE N-ACETYLGLUCOSAMINYLTRANSFERASE 110 KDA SUBUNIT"/>
    <property type="match status" value="1"/>
</dbReference>
<name>A0A2N8KTD3_9BURK</name>
<dbReference type="Gene3D" id="1.25.40.10">
    <property type="entry name" value="Tetratricopeptide repeat domain"/>
    <property type="match status" value="3"/>
</dbReference>
<dbReference type="Pfam" id="PF08242">
    <property type="entry name" value="Methyltransf_12"/>
    <property type="match status" value="1"/>
</dbReference>
<dbReference type="GO" id="GO:0008168">
    <property type="term" value="F:methyltransferase activity"/>
    <property type="evidence" value="ECO:0007669"/>
    <property type="project" value="UniProtKB-KW"/>
</dbReference>
<dbReference type="PANTHER" id="PTHR44366:SF1">
    <property type="entry name" value="UDP-N-ACETYLGLUCOSAMINE--PEPTIDE N-ACETYLGLUCOSAMINYLTRANSFERASE 110 KDA SUBUNIT"/>
    <property type="match status" value="1"/>
</dbReference>
<dbReference type="Pfam" id="PF13432">
    <property type="entry name" value="TPR_16"/>
    <property type="match status" value="2"/>
</dbReference>
<dbReference type="Proteomes" id="UP000235916">
    <property type="component" value="Unassembled WGS sequence"/>
</dbReference>
<dbReference type="InterPro" id="IPR037919">
    <property type="entry name" value="OGT"/>
</dbReference>
<dbReference type="EMBL" id="POSP01000003">
    <property type="protein sequence ID" value="PND36725.1"/>
    <property type="molecule type" value="Genomic_DNA"/>
</dbReference>
<evidence type="ECO:0000313" key="3">
    <source>
        <dbReference type="EMBL" id="PND36725.1"/>
    </source>
</evidence>
<evidence type="ECO:0000259" key="2">
    <source>
        <dbReference type="Pfam" id="PF08242"/>
    </source>
</evidence>
<feature type="domain" description="Methyltransferase type 12" evidence="2">
    <location>
        <begin position="290"/>
        <end position="380"/>
    </location>
</feature>
<reference evidence="3 4" key="1">
    <citation type="submission" date="2018-01" db="EMBL/GenBank/DDBJ databases">
        <title>Draft genome sequence of Paucibacter aquatile CR182 isolated from freshwater of the Nakdong River.</title>
        <authorList>
            <person name="Choi A."/>
            <person name="Chung E.J."/>
        </authorList>
    </citation>
    <scope>NUCLEOTIDE SEQUENCE [LARGE SCALE GENOMIC DNA]</scope>
    <source>
        <strain evidence="3 4">CR182</strain>
    </source>
</reference>
<feature type="repeat" description="TPR" evidence="1">
    <location>
        <begin position="87"/>
        <end position="120"/>
    </location>
</feature>
<keyword evidence="3" id="KW-0489">Methyltransferase</keyword>
<dbReference type="GO" id="GO:0097363">
    <property type="term" value="F:protein O-acetylglucosaminyltransferase activity"/>
    <property type="evidence" value="ECO:0007669"/>
    <property type="project" value="TreeGrafter"/>
</dbReference>